<evidence type="ECO:0000313" key="2">
    <source>
        <dbReference type="EMBL" id="EHJ91277.1"/>
    </source>
</evidence>
<dbReference type="AlphaFoldDB" id="A0A7U9GEC4"/>
<feature type="compositionally biased region" description="Polar residues" evidence="1">
    <location>
        <begin position="42"/>
        <end position="55"/>
    </location>
</feature>
<evidence type="ECO:0000256" key="1">
    <source>
        <dbReference type="SAM" id="MobiDB-lite"/>
    </source>
</evidence>
<protein>
    <submittedName>
        <fullName evidence="2">Uncharacterized protein</fullName>
    </submittedName>
</protein>
<dbReference type="Proteomes" id="UP000005756">
    <property type="component" value="Unassembled WGS sequence"/>
</dbReference>
<name>A0A7U9GEC4_9GAMM</name>
<sequence length="55" mass="6270">MLLSLKLSLGLIIKWRALLVLRRTIIYCPKGQVMPEEPSGTRKAQSLCQSKTHVY</sequence>
<dbReference type="EMBL" id="JH393260">
    <property type="protein sequence ID" value="EHJ91277.1"/>
    <property type="molecule type" value="Genomic_DNA"/>
</dbReference>
<evidence type="ECO:0000313" key="3">
    <source>
        <dbReference type="Proteomes" id="UP000005756"/>
    </source>
</evidence>
<organism evidence="2 3">
    <name type="scientific">Vreelandella boliviensis LC1</name>
    <dbReference type="NCBI Taxonomy" id="1072583"/>
    <lineage>
        <taxon>Bacteria</taxon>
        <taxon>Pseudomonadati</taxon>
        <taxon>Pseudomonadota</taxon>
        <taxon>Gammaproteobacteria</taxon>
        <taxon>Oceanospirillales</taxon>
        <taxon>Halomonadaceae</taxon>
        <taxon>Vreelandella</taxon>
    </lineage>
</organism>
<reference evidence="2 3" key="1">
    <citation type="submission" date="2011-10" db="EMBL/GenBank/DDBJ databases">
        <authorList>
            <person name="Quillaguamn J."/>
            <person name="Guzmn D."/>
            <person name="Balderrama-Subieta A."/>
            <person name="Cardona-Ortuo C."/>
            <person name="Guevara-Martnez M."/>
            <person name="Callisaya-Quispe N."/>
        </authorList>
    </citation>
    <scope>NUCLEOTIDE SEQUENCE [LARGE SCALE GENOMIC DNA]</scope>
    <source>
        <strain evidence="2 3">LC1</strain>
    </source>
</reference>
<accession>A0A7U9GEC4</accession>
<feature type="region of interest" description="Disordered" evidence="1">
    <location>
        <begin position="34"/>
        <end position="55"/>
    </location>
</feature>
<proteinExistence type="predicted"/>
<gene>
    <name evidence="2" type="ORF">KUC_3720</name>
</gene>